<dbReference type="SMART" id="SM00387">
    <property type="entry name" value="HATPase_c"/>
    <property type="match status" value="1"/>
</dbReference>
<evidence type="ECO:0000259" key="13">
    <source>
        <dbReference type="PROSITE" id="PS50885"/>
    </source>
</evidence>
<dbReference type="InterPro" id="IPR004358">
    <property type="entry name" value="Sig_transdc_His_kin-like_C"/>
</dbReference>
<accession>A0A387FSP0</accession>
<name>A0A387FSP0_9HYPH</name>
<organism evidence="14 15">
    <name type="scientific">Rhizobium jaguaris</name>
    <dbReference type="NCBI Taxonomy" id="1312183"/>
    <lineage>
        <taxon>Bacteria</taxon>
        <taxon>Pseudomonadati</taxon>
        <taxon>Pseudomonadota</taxon>
        <taxon>Alphaproteobacteria</taxon>
        <taxon>Hyphomicrobiales</taxon>
        <taxon>Rhizobiaceae</taxon>
        <taxon>Rhizobium/Agrobacterium group</taxon>
        <taxon>Rhizobium</taxon>
    </lineage>
</organism>
<evidence type="ECO:0000256" key="11">
    <source>
        <dbReference type="SAM" id="Phobius"/>
    </source>
</evidence>
<dbReference type="PRINTS" id="PR00344">
    <property type="entry name" value="BCTRLSENSOR"/>
</dbReference>
<keyword evidence="15" id="KW-1185">Reference proteome</keyword>
<keyword evidence="6 11" id="KW-0812">Transmembrane</keyword>
<dbReference type="InterPro" id="IPR036890">
    <property type="entry name" value="HATPase_C_sf"/>
</dbReference>
<dbReference type="CDD" id="cd00075">
    <property type="entry name" value="HATPase"/>
    <property type="match status" value="1"/>
</dbReference>
<gene>
    <name evidence="14" type="ORF">CCGE525_22570</name>
</gene>
<dbReference type="EC" id="2.7.13.3" evidence="3"/>
<dbReference type="InterPro" id="IPR050428">
    <property type="entry name" value="TCS_sensor_his_kinase"/>
</dbReference>
<evidence type="ECO:0000256" key="3">
    <source>
        <dbReference type="ARBA" id="ARBA00012438"/>
    </source>
</evidence>
<evidence type="ECO:0000256" key="7">
    <source>
        <dbReference type="ARBA" id="ARBA00022777"/>
    </source>
</evidence>
<evidence type="ECO:0000256" key="1">
    <source>
        <dbReference type="ARBA" id="ARBA00000085"/>
    </source>
</evidence>
<dbReference type="PANTHER" id="PTHR45436:SF15">
    <property type="entry name" value="SENSOR HISTIDINE KINASE CUSS"/>
    <property type="match status" value="1"/>
</dbReference>
<keyword evidence="14" id="KW-0614">Plasmid</keyword>
<dbReference type="InterPro" id="IPR003594">
    <property type="entry name" value="HATPase_dom"/>
</dbReference>
<feature type="domain" description="HAMP" evidence="13">
    <location>
        <begin position="163"/>
        <end position="215"/>
    </location>
</feature>
<evidence type="ECO:0000256" key="2">
    <source>
        <dbReference type="ARBA" id="ARBA00004141"/>
    </source>
</evidence>
<comment type="catalytic activity">
    <reaction evidence="1">
        <text>ATP + protein L-histidine = ADP + protein N-phospho-L-histidine.</text>
        <dbReference type="EC" id="2.7.13.3"/>
    </reaction>
</comment>
<dbReference type="SUPFAM" id="SSF47384">
    <property type="entry name" value="Homodimeric domain of signal transducing histidine kinase"/>
    <property type="match status" value="1"/>
</dbReference>
<dbReference type="OrthoDB" id="9809766at2"/>
<dbReference type="PROSITE" id="PS50109">
    <property type="entry name" value="HIS_KIN"/>
    <property type="match status" value="1"/>
</dbReference>
<reference evidence="14 15" key="1">
    <citation type="submission" date="2018-10" db="EMBL/GenBank/DDBJ databases">
        <title>Rhizobium etli, R. leguminosarum and a new Rhizobium genospecies from Phaseolus dumosus.</title>
        <authorList>
            <person name="Ramirez-Puebla S.T."/>
            <person name="Rogel-Hernandez M.A."/>
            <person name="Guerrero G."/>
            <person name="Ormeno-Orrillo E."/>
            <person name="Martinez-Romero J.C."/>
            <person name="Negrete-Yankelevich S."/>
            <person name="Martinez-Romero E."/>
        </authorList>
    </citation>
    <scope>NUCLEOTIDE SEQUENCE [LARGE SCALE GENOMIC DNA]</scope>
    <source>
        <strain evidence="14 15">CCGE525</strain>
        <plasmid evidence="15">prccge525c</plasmid>
    </source>
</reference>
<evidence type="ECO:0000256" key="9">
    <source>
        <dbReference type="ARBA" id="ARBA00023012"/>
    </source>
</evidence>
<keyword evidence="9" id="KW-0902">Two-component regulatory system</keyword>
<evidence type="ECO:0000256" key="4">
    <source>
        <dbReference type="ARBA" id="ARBA00022553"/>
    </source>
</evidence>
<evidence type="ECO:0000256" key="6">
    <source>
        <dbReference type="ARBA" id="ARBA00022692"/>
    </source>
</evidence>
<dbReference type="InterPro" id="IPR005467">
    <property type="entry name" value="His_kinase_dom"/>
</dbReference>
<dbReference type="PANTHER" id="PTHR45436">
    <property type="entry name" value="SENSOR HISTIDINE KINASE YKOH"/>
    <property type="match status" value="1"/>
</dbReference>
<feature type="transmembrane region" description="Helical" evidence="11">
    <location>
        <begin position="143"/>
        <end position="162"/>
    </location>
</feature>
<dbReference type="CDD" id="cd00082">
    <property type="entry name" value="HisKA"/>
    <property type="match status" value="1"/>
</dbReference>
<keyword evidence="10 11" id="KW-0472">Membrane</keyword>
<evidence type="ECO:0000313" key="15">
    <source>
        <dbReference type="Proteomes" id="UP000282195"/>
    </source>
</evidence>
<dbReference type="Pfam" id="PF00512">
    <property type="entry name" value="HisKA"/>
    <property type="match status" value="1"/>
</dbReference>
<dbReference type="GO" id="GO:0000155">
    <property type="term" value="F:phosphorelay sensor kinase activity"/>
    <property type="evidence" value="ECO:0007669"/>
    <property type="project" value="InterPro"/>
</dbReference>
<dbReference type="Gene3D" id="1.10.287.130">
    <property type="match status" value="1"/>
</dbReference>
<sequence>MTSLRWATTLILAAVFSVLAVFGGAASYIVARKESNEFLDLQQRQIARYVGDLTFVAPGDVALPPHDTEDDYVVEVSYTDGRAPRSSNEAIVIPDQPATGFSEFDNAIGHWRVFSLVTPERTVQVAQQTFVRKEIAADAAIRAILPFVLAIPVSWLVVTLVVGRTFRRLERLADDIARREATDQSPIEMAIIPREIQPLIMAINDLLSRLKRSMARQREFLSDAAHELRTPLAALTIQIGNIRQAENNSELDARLAELQAGARRASALASQLLRMARYESMDGPTEHETIRLDELTKDVVSGLIPLADQRGVDLGFGAMASAEVTGSNADLRALLEILVDNAVRYTPSGGIVDVAIAERAGRIELSVSDTGPGVPEDMLPRLTERFFRGHQSNEEGSGLGLAIARTIAQRHDLDLLLSNRRDCRGFSAILSFPRLQDPTGFSAQSG</sequence>
<dbReference type="SUPFAM" id="SSF55874">
    <property type="entry name" value="ATPase domain of HSP90 chaperone/DNA topoisomerase II/histidine kinase"/>
    <property type="match status" value="1"/>
</dbReference>
<dbReference type="KEGG" id="rjg:CCGE525_22570"/>
<protein>
    <recommendedName>
        <fullName evidence="3">histidine kinase</fullName>
        <ecNumber evidence="3">2.7.13.3</ecNumber>
    </recommendedName>
</protein>
<evidence type="ECO:0000256" key="5">
    <source>
        <dbReference type="ARBA" id="ARBA00022679"/>
    </source>
</evidence>
<dbReference type="SMART" id="SM00388">
    <property type="entry name" value="HisKA"/>
    <property type="match status" value="1"/>
</dbReference>
<feature type="domain" description="Histidine kinase" evidence="12">
    <location>
        <begin position="223"/>
        <end position="436"/>
    </location>
</feature>
<dbReference type="InterPro" id="IPR003660">
    <property type="entry name" value="HAMP_dom"/>
</dbReference>
<dbReference type="InterPro" id="IPR036097">
    <property type="entry name" value="HisK_dim/P_sf"/>
</dbReference>
<dbReference type="AlphaFoldDB" id="A0A387FSP0"/>
<dbReference type="RefSeq" id="WP_120706622.1">
    <property type="nucleotide sequence ID" value="NZ_CP032695.1"/>
</dbReference>
<keyword evidence="8 11" id="KW-1133">Transmembrane helix</keyword>
<dbReference type="Gene3D" id="3.30.565.10">
    <property type="entry name" value="Histidine kinase-like ATPase, C-terminal domain"/>
    <property type="match status" value="1"/>
</dbReference>
<dbReference type="PROSITE" id="PS50885">
    <property type="entry name" value="HAMP"/>
    <property type="match status" value="1"/>
</dbReference>
<evidence type="ECO:0000256" key="10">
    <source>
        <dbReference type="ARBA" id="ARBA00023136"/>
    </source>
</evidence>
<evidence type="ECO:0000256" key="8">
    <source>
        <dbReference type="ARBA" id="ARBA00022989"/>
    </source>
</evidence>
<evidence type="ECO:0000313" key="14">
    <source>
        <dbReference type="EMBL" id="AYG61679.1"/>
    </source>
</evidence>
<dbReference type="Pfam" id="PF02518">
    <property type="entry name" value="HATPase_c"/>
    <property type="match status" value="1"/>
</dbReference>
<keyword evidence="7 14" id="KW-0418">Kinase</keyword>
<proteinExistence type="predicted"/>
<geneLocation type="plasmid" evidence="15">
    <name>prccge525c</name>
</geneLocation>
<dbReference type="EMBL" id="CP032695">
    <property type="protein sequence ID" value="AYG61679.1"/>
    <property type="molecule type" value="Genomic_DNA"/>
</dbReference>
<comment type="subcellular location">
    <subcellularLocation>
        <location evidence="2">Membrane</location>
        <topology evidence="2">Multi-pass membrane protein</topology>
    </subcellularLocation>
</comment>
<dbReference type="Proteomes" id="UP000282195">
    <property type="component" value="Plasmid pRCCGE525c"/>
</dbReference>
<keyword evidence="5" id="KW-0808">Transferase</keyword>
<dbReference type="InterPro" id="IPR003661">
    <property type="entry name" value="HisK_dim/P_dom"/>
</dbReference>
<evidence type="ECO:0000259" key="12">
    <source>
        <dbReference type="PROSITE" id="PS50109"/>
    </source>
</evidence>
<keyword evidence="4" id="KW-0597">Phosphoprotein</keyword>
<dbReference type="GO" id="GO:0005886">
    <property type="term" value="C:plasma membrane"/>
    <property type="evidence" value="ECO:0007669"/>
    <property type="project" value="TreeGrafter"/>
</dbReference>